<reference evidence="1 2" key="1">
    <citation type="submission" date="2020-08" db="EMBL/GenBank/DDBJ databases">
        <title>Genomic Encyclopedia of Type Strains, Phase IV (KMG-IV): sequencing the most valuable type-strain genomes for metagenomic binning, comparative biology and taxonomic classification.</title>
        <authorList>
            <person name="Goeker M."/>
        </authorList>
    </citation>
    <scope>NUCLEOTIDE SEQUENCE [LARGE SCALE GENOMIC DNA]</scope>
    <source>
        <strain evidence="1 2">DSM 101791</strain>
    </source>
</reference>
<dbReference type="EMBL" id="JACHFN010000007">
    <property type="protein sequence ID" value="MBB5234727.1"/>
    <property type="molecule type" value="Genomic_DNA"/>
</dbReference>
<organism evidence="1 2">
    <name type="scientific">Deinococcus budaensis</name>
    <dbReference type="NCBI Taxonomy" id="1665626"/>
    <lineage>
        <taxon>Bacteria</taxon>
        <taxon>Thermotogati</taxon>
        <taxon>Deinococcota</taxon>
        <taxon>Deinococci</taxon>
        <taxon>Deinococcales</taxon>
        <taxon>Deinococcaceae</taxon>
        <taxon>Deinococcus</taxon>
    </lineage>
</organism>
<dbReference type="RefSeq" id="WP_184028934.1">
    <property type="nucleotide sequence ID" value="NZ_JACHFN010000007.1"/>
</dbReference>
<dbReference type="AlphaFoldDB" id="A0A7W8LQL9"/>
<accession>A0A7W8LQL9</accession>
<evidence type="ECO:0000313" key="1">
    <source>
        <dbReference type="EMBL" id="MBB5234727.1"/>
    </source>
</evidence>
<dbReference type="SUPFAM" id="SSF56349">
    <property type="entry name" value="DNA breaking-rejoining enzymes"/>
    <property type="match status" value="1"/>
</dbReference>
<evidence type="ECO:0000313" key="2">
    <source>
        <dbReference type="Proteomes" id="UP000525389"/>
    </source>
</evidence>
<keyword evidence="2" id="KW-1185">Reference proteome</keyword>
<dbReference type="InterPro" id="IPR011010">
    <property type="entry name" value="DNA_brk_join_enz"/>
</dbReference>
<dbReference type="Proteomes" id="UP000525389">
    <property type="component" value="Unassembled WGS sequence"/>
</dbReference>
<proteinExistence type="predicted"/>
<protein>
    <recommendedName>
        <fullName evidence="3">Core-binding (CB) domain-containing protein</fullName>
    </recommendedName>
</protein>
<gene>
    <name evidence="1" type="ORF">HNQ09_002170</name>
</gene>
<sequence>MVHPADDRAARLTRAMVHADLDALLGLTAHLWSRPSKNVYTLLLPIFQAAQEGGLSLLRPPQDFHAWLLTAARRPGVTGVPVRPNTVRTRLNLLSRLYDHLIDEGLISSGHPMRGLQRPPAEPSTRPLPVPEDISKLLALTDTAEHLPLHVALTLIYRHAFQVTELLSLTWGAYEPRDGTLLRRRNITRLSREAHHALDRLYARAGAAYAQEHERLFPYTDHDTLRKGIFQVSWGQAPFISPTDLRKASLRDFPHTLESAGFAPGSQQQFQRAVTLAEQALTRAAPGQEE</sequence>
<comment type="caution">
    <text evidence="1">The sequence shown here is derived from an EMBL/GenBank/DDBJ whole genome shotgun (WGS) entry which is preliminary data.</text>
</comment>
<evidence type="ECO:0008006" key="3">
    <source>
        <dbReference type="Google" id="ProtNLM"/>
    </source>
</evidence>
<dbReference type="GO" id="GO:0003677">
    <property type="term" value="F:DNA binding"/>
    <property type="evidence" value="ECO:0007669"/>
    <property type="project" value="InterPro"/>
</dbReference>
<name>A0A7W8LQL9_9DEIO</name>